<evidence type="ECO:0000256" key="4">
    <source>
        <dbReference type="ARBA" id="ARBA00022614"/>
    </source>
</evidence>
<dbReference type="InterPro" id="IPR051502">
    <property type="entry name" value="RLP_Defense_Trigger"/>
</dbReference>
<evidence type="ECO:0000313" key="14">
    <source>
        <dbReference type="RefSeq" id="XP_022714790.1"/>
    </source>
</evidence>
<comment type="similarity">
    <text evidence="2">Belongs to the RLP family.</text>
</comment>
<dbReference type="InterPro" id="IPR001611">
    <property type="entry name" value="Leu-rich_rpt"/>
</dbReference>
<evidence type="ECO:0000256" key="12">
    <source>
        <dbReference type="SAM" id="Phobius"/>
    </source>
</evidence>
<feature type="transmembrane region" description="Helical" evidence="12">
    <location>
        <begin position="90"/>
        <end position="112"/>
    </location>
</feature>
<dbReference type="PANTHER" id="PTHR48062:SF52">
    <property type="entry name" value="RECEPTOR-LIKE PROTEIN 8-RELATED"/>
    <property type="match status" value="1"/>
</dbReference>
<evidence type="ECO:0000313" key="13">
    <source>
        <dbReference type="Proteomes" id="UP000515121"/>
    </source>
</evidence>
<keyword evidence="7" id="KW-0677">Repeat</keyword>
<dbReference type="AlphaFoldDB" id="A0A6P5WFF6"/>
<keyword evidence="5 12" id="KW-0812">Transmembrane</keyword>
<keyword evidence="3" id="KW-1003">Cell membrane</keyword>
<evidence type="ECO:0000256" key="1">
    <source>
        <dbReference type="ARBA" id="ARBA00004236"/>
    </source>
</evidence>
<keyword evidence="8 12" id="KW-1133">Transmembrane helix</keyword>
<evidence type="ECO:0000256" key="8">
    <source>
        <dbReference type="ARBA" id="ARBA00022989"/>
    </source>
</evidence>
<dbReference type="Gene3D" id="3.80.10.10">
    <property type="entry name" value="Ribonuclease Inhibitor"/>
    <property type="match status" value="1"/>
</dbReference>
<gene>
    <name evidence="14" type="primary">LOC111274416</name>
</gene>
<dbReference type="Pfam" id="PF00560">
    <property type="entry name" value="LRR_1"/>
    <property type="match status" value="1"/>
</dbReference>
<evidence type="ECO:0000256" key="7">
    <source>
        <dbReference type="ARBA" id="ARBA00022737"/>
    </source>
</evidence>
<keyword evidence="9 12" id="KW-0472">Membrane</keyword>
<dbReference type="KEGG" id="dzi:111274416"/>
<accession>A0A6P5WFF6</accession>
<keyword evidence="13" id="KW-1185">Reference proteome</keyword>
<keyword evidence="10" id="KW-0675">Receptor</keyword>
<keyword evidence="4" id="KW-0433">Leucine-rich repeat</keyword>
<evidence type="ECO:0000256" key="2">
    <source>
        <dbReference type="ARBA" id="ARBA00009592"/>
    </source>
</evidence>
<dbReference type="OrthoDB" id="7451790at2759"/>
<dbReference type="GeneID" id="111274416"/>
<evidence type="ECO:0000256" key="3">
    <source>
        <dbReference type="ARBA" id="ARBA00022475"/>
    </source>
</evidence>
<organism evidence="13 14">
    <name type="scientific">Durio zibethinus</name>
    <name type="common">Durian</name>
    <dbReference type="NCBI Taxonomy" id="66656"/>
    <lineage>
        <taxon>Eukaryota</taxon>
        <taxon>Viridiplantae</taxon>
        <taxon>Streptophyta</taxon>
        <taxon>Embryophyta</taxon>
        <taxon>Tracheophyta</taxon>
        <taxon>Spermatophyta</taxon>
        <taxon>Magnoliopsida</taxon>
        <taxon>eudicotyledons</taxon>
        <taxon>Gunneridae</taxon>
        <taxon>Pentapetalae</taxon>
        <taxon>rosids</taxon>
        <taxon>malvids</taxon>
        <taxon>Malvales</taxon>
        <taxon>Malvaceae</taxon>
        <taxon>Helicteroideae</taxon>
        <taxon>Durio</taxon>
    </lineage>
</organism>
<name>A0A6P5WFF6_DURZI</name>
<evidence type="ECO:0000256" key="6">
    <source>
        <dbReference type="ARBA" id="ARBA00022729"/>
    </source>
</evidence>
<evidence type="ECO:0000256" key="11">
    <source>
        <dbReference type="ARBA" id="ARBA00037847"/>
    </source>
</evidence>
<dbReference type="RefSeq" id="XP_022714790.1">
    <property type="nucleotide sequence ID" value="XM_022859055.1"/>
</dbReference>
<evidence type="ECO:0000256" key="10">
    <source>
        <dbReference type="ARBA" id="ARBA00023170"/>
    </source>
</evidence>
<evidence type="ECO:0000256" key="9">
    <source>
        <dbReference type="ARBA" id="ARBA00023136"/>
    </source>
</evidence>
<reference evidence="14" key="1">
    <citation type="submission" date="2025-08" db="UniProtKB">
        <authorList>
            <consortium name="RefSeq"/>
        </authorList>
    </citation>
    <scope>IDENTIFICATION</scope>
    <source>
        <tissue evidence="14">Fruit stalk</tissue>
    </source>
</reference>
<keyword evidence="6" id="KW-0732">Signal</keyword>
<comment type="subcellular location">
    <subcellularLocation>
        <location evidence="1">Cell membrane</location>
    </subcellularLocation>
    <subcellularLocation>
        <location evidence="11">Endomembrane system</location>
        <topology evidence="11">Single-pass membrane protein</topology>
    </subcellularLocation>
</comment>
<proteinExistence type="inferred from homology"/>
<sequence>MEGSSFPVQYLVNLEYLDVSSNRFHGKFPVKELMKLKHLKGLDLSDNFFNDTMEGLCGSLIGKSCTRIESSVQVEEEYHGDQTVMDMDSFYWTFAPSYVVVLLALAAVLCINPNWRRFWFHRIDWIIDLCLKKF</sequence>
<dbReference type="PANTHER" id="PTHR48062">
    <property type="entry name" value="RECEPTOR-LIKE PROTEIN 14"/>
    <property type="match status" value="1"/>
</dbReference>
<evidence type="ECO:0000256" key="5">
    <source>
        <dbReference type="ARBA" id="ARBA00022692"/>
    </source>
</evidence>
<dbReference type="SUPFAM" id="SSF52075">
    <property type="entry name" value="Outer arm dynein light chain 1"/>
    <property type="match status" value="1"/>
</dbReference>
<protein>
    <submittedName>
        <fullName evidence="14">Uncharacterized protein LOC111274416 isoform X1</fullName>
    </submittedName>
</protein>
<dbReference type="InterPro" id="IPR032675">
    <property type="entry name" value="LRR_dom_sf"/>
</dbReference>
<dbReference type="GO" id="GO:0005886">
    <property type="term" value="C:plasma membrane"/>
    <property type="evidence" value="ECO:0007669"/>
    <property type="project" value="UniProtKB-SubCell"/>
</dbReference>
<dbReference type="Proteomes" id="UP000515121">
    <property type="component" value="Unplaced"/>
</dbReference>